<protein>
    <submittedName>
        <fullName evidence="3">Uncharacterized protein</fullName>
    </submittedName>
</protein>
<proteinExistence type="predicted"/>
<dbReference type="EMBL" id="KU963257">
    <property type="protein sequence ID" value="AMS03350.1"/>
    <property type="molecule type" value="Genomic_DNA"/>
</dbReference>
<keyword evidence="2" id="KW-0472">Membrane</keyword>
<evidence type="ECO:0000256" key="2">
    <source>
        <dbReference type="SAM" id="Phobius"/>
    </source>
</evidence>
<name>A0A142KB67_9CAUD</name>
<feature type="region of interest" description="Disordered" evidence="1">
    <location>
        <begin position="1"/>
        <end position="23"/>
    </location>
</feature>
<dbReference type="KEGG" id="vg:29125521"/>
<evidence type="ECO:0000313" key="3">
    <source>
        <dbReference type="EMBL" id="AMS03350.1"/>
    </source>
</evidence>
<dbReference type="GeneID" id="29125521"/>
<reference evidence="3 4" key="1">
    <citation type="submission" date="2016-03" db="EMBL/GenBank/DDBJ databases">
        <authorList>
            <person name="Compagnoni E."/>
            <person name="Huggler K.G."/>
            <person name="Lange E.M."/>
            <person name="Pembridge E.P."/>
            <person name="Trunzo N.A."/>
            <person name="Shedlock K.A."/>
            <person name="Stanton A.J."/>
            <person name="Furbee E.C."/>
            <person name="Grubb S.R."/>
            <person name="Warner M.H."/>
            <person name="Montgomery M.T."/>
            <person name="Garlena R.A."/>
            <person name="Russell D.A."/>
            <person name="Pope W.H."/>
            <person name="Jacobs-Sera D."/>
            <person name="Hendrix R.W."/>
            <person name="Hatfull G.F."/>
        </authorList>
    </citation>
    <scope>NUCLEOTIDE SEQUENCE [LARGE SCALE GENOMIC DNA]</scope>
</reference>
<organism evidence="3 4">
    <name type="scientific">Gordonia phage Kita</name>
    <dbReference type="NCBI Taxonomy" id="1821556"/>
    <lineage>
        <taxon>Viruses</taxon>
        <taxon>Duplodnaviria</taxon>
        <taxon>Heunggongvirae</taxon>
        <taxon>Uroviricota</taxon>
        <taxon>Caudoviricetes</taxon>
        <taxon>Nymbaxtervirinae</taxon>
        <taxon>Nymphadoravirus</taxon>
        <taxon>Nymphadoravirus kita</taxon>
    </lineage>
</organism>
<dbReference type="RefSeq" id="YP_009301398.1">
    <property type="nucleotide sequence ID" value="NC_031233.1"/>
</dbReference>
<keyword evidence="2" id="KW-1133">Transmembrane helix</keyword>
<accession>A0A142KB67</accession>
<keyword evidence="4" id="KW-1185">Reference proteome</keyword>
<evidence type="ECO:0000313" key="4">
    <source>
        <dbReference type="Proteomes" id="UP000202906"/>
    </source>
</evidence>
<dbReference type="Proteomes" id="UP000202906">
    <property type="component" value="Segment"/>
</dbReference>
<gene>
    <name evidence="3" type="primary">37</name>
    <name evidence="3" type="ORF">SEA_KITA_37</name>
</gene>
<feature type="transmembrane region" description="Helical" evidence="2">
    <location>
        <begin position="52"/>
        <end position="73"/>
    </location>
</feature>
<evidence type="ECO:0000256" key="1">
    <source>
        <dbReference type="SAM" id="MobiDB-lite"/>
    </source>
</evidence>
<sequence>MTGVGREQRQPAPGPPAANSATISDTMNIMRDRGVQASAVTAGVLGVVTAVAYSPALLAVWGVWAGVTGWAIYEARRKNARA</sequence>
<keyword evidence="2" id="KW-0812">Transmembrane</keyword>